<dbReference type="Gene3D" id="3.40.50.720">
    <property type="entry name" value="NAD(P)-binding Rossmann-like Domain"/>
    <property type="match status" value="1"/>
</dbReference>
<gene>
    <name evidence="6" type="ORF">GCM10008939_05510</name>
</gene>
<comment type="similarity">
    <text evidence="2">Belongs to the zinc-containing alcohol dehydrogenase family.</text>
</comment>
<proteinExistence type="inferred from homology"/>
<dbReference type="SUPFAM" id="SSF51735">
    <property type="entry name" value="NAD(P)-binding Rossmann-fold domains"/>
    <property type="match status" value="1"/>
</dbReference>
<keyword evidence="5" id="KW-0560">Oxidoreductase</keyword>
<dbReference type="CDD" id="cd08255">
    <property type="entry name" value="2-desacetyl-2-hydroxyethyl_bacteriochlorophyllide_like"/>
    <property type="match status" value="1"/>
</dbReference>
<dbReference type="InterPro" id="IPR036291">
    <property type="entry name" value="NAD(P)-bd_dom_sf"/>
</dbReference>
<dbReference type="GO" id="GO:0046872">
    <property type="term" value="F:metal ion binding"/>
    <property type="evidence" value="ECO:0007669"/>
    <property type="project" value="UniProtKB-KW"/>
</dbReference>
<evidence type="ECO:0000256" key="2">
    <source>
        <dbReference type="ARBA" id="ARBA00008072"/>
    </source>
</evidence>
<protein>
    <submittedName>
        <fullName evidence="6">Alcohol dehydrogenase</fullName>
    </submittedName>
</protein>
<dbReference type="SUPFAM" id="SSF50129">
    <property type="entry name" value="GroES-like"/>
    <property type="match status" value="1"/>
</dbReference>
<dbReference type="Proteomes" id="UP000635726">
    <property type="component" value="Unassembled WGS sequence"/>
</dbReference>
<reference evidence="6" key="1">
    <citation type="journal article" date="2014" name="Int. J. Syst. Evol. Microbiol.">
        <title>Complete genome sequence of Corynebacterium casei LMG S-19264T (=DSM 44701T), isolated from a smear-ripened cheese.</title>
        <authorList>
            <consortium name="US DOE Joint Genome Institute (JGI-PGF)"/>
            <person name="Walter F."/>
            <person name="Albersmeier A."/>
            <person name="Kalinowski J."/>
            <person name="Ruckert C."/>
        </authorList>
    </citation>
    <scope>NUCLEOTIDE SEQUENCE</scope>
    <source>
        <strain evidence="6">JCM 14371</strain>
    </source>
</reference>
<dbReference type="PANTHER" id="PTHR43350:SF19">
    <property type="entry name" value="D-GULOSIDE 3-DEHYDROGENASE"/>
    <property type="match status" value="1"/>
</dbReference>
<reference evidence="6" key="2">
    <citation type="submission" date="2020-09" db="EMBL/GenBank/DDBJ databases">
        <authorList>
            <person name="Sun Q."/>
            <person name="Ohkuma M."/>
        </authorList>
    </citation>
    <scope>NUCLEOTIDE SEQUENCE</scope>
    <source>
        <strain evidence="6">JCM 14371</strain>
    </source>
</reference>
<evidence type="ECO:0000313" key="6">
    <source>
        <dbReference type="EMBL" id="GGJ64492.1"/>
    </source>
</evidence>
<organism evidence="6 7">
    <name type="scientific">Deinococcus aquiradiocola</name>
    <dbReference type="NCBI Taxonomy" id="393059"/>
    <lineage>
        <taxon>Bacteria</taxon>
        <taxon>Thermotogati</taxon>
        <taxon>Deinococcota</taxon>
        <taxon>Deinococci</taxon>
        <taxon>Deinococcales</taxon>
        <taxon>Deinococcaceae</taxon>
        <taxon>Deinococcus</taxon>
    </lineage>
</organism>
<sequence length="317" mass="33537">MGPGALALHVSGVRELSWLHVPLAPPGPGQVHVQTTCSAVSVASELGVVVGRSSVPFPVRLGYQTLAVVREVGEGVTLRRGQRVVAMYGHASAAVMSAARCLPVPNHVPDLVALAAVLGEETHKGVRKIAPKPHEHALVSGAGLIGLLTTFNLVRRGHQRVTVVDPDAGRRALASALGVRALHPSDLSDLGAFAQVGFECSASPDGFTGLLEALTPGGRACVLSDGNWGALTLSPTFHERELWVVGSSDGEDYAGYARWLWLHADPWLEGLFAEVVTPAALPGTYRRLEDWPRPVSVVVDWTRGLPPQDAAVFRLGE</sequence>
<evidence type="ECO:0000313" key="7">
    <source>
        <dbReference type="Proteomes" id="UP000635726"/>
    </source>
</evidence>
<comment type="cofactor">
    <cofactor evidence="1">
        <name>Zn(2+)</name>
        <dbReference type="ChEBI" id="CHEBI:29105"/>
    </cofactor>
</comment>
<evidence type="ECO:0000256" key="4">
    <source>
        <dbReference type="ARBA" id="ARBA00022833"/>
    </source>
</evidence>
<keyword evidence="7" id="KW-1185">Reference proteome</keyword>
<evidence type="ECO:0000256" key="5">
    <source>
        <dbReference type="ARBA" id="ARBA00023002"/>
    </source>
</evidence>
<accession>A0A917P6W4</accession>
<dbReference type="InterPro" id="IPR011032">
    <property type="entry name" value="GroES-like_sf"/>
</dbReference>
<keyword evidence="3" id="KW-0479">Metal-binding</keyword>
<dbReference type="AlphaFoldDB" id="A0A917P6W4"/>
<dbReference type="EMBL" id="BMOE01000001">
    <property type="protein sequence ID" value="GGJ64492.1"/>
    <property type="molecule type" value="Genomic_DNA"/>
</dbReference>
<evidence type="ECO:0000256" key="1">
    <source>
        <dbReference type="ARBA" id="ARBA00001947"/>
    </source>
</evidence>
<dbReference type="PANTHER" id="PTHR43350">
    <property type="entry name" value="NAD-DEPENDENT ALCOHOL DEHYDROGENASE"/>
    <property type="match status" value="1"/>
</dbReference>
<evidence type="ECO:0000256" key="3">
    <source>
        <dbReference type="ARBA" id="ARBA00022723"/>
    </source>
</evidence>
<keyword evidence="4" id="KW-0862">Zinc</keyword>
<dbReference type="GO" id="GO:0016491">
    <property type="term" value="F:oxidoreductase activity"/>
    <property type="evidence" value="ECO:0007669"/>
    <property type="project" value="UniProtKB-KW"/>
</dbReference>
<name>A0A917P6W4_9DEIO</name>
<comment type="caution">
    <text evidence="6">The sequence shown here is derived from an EMBL/GenBank/DDBJ whole genome shotgun (WGS) entry which is preliminary data.</text>
</comment>
<dbReference type="Gene3D" id="3.90.180.10">
    <property type="entry name" value="Medium-chain alcohol dehydrogenases, catalytic domain"/>
    <property type="match status" value="2"/>
</dbReference>